<reference evidence="4 5" key="1">
    <citation type="journal article" date="2011" name="ISME J.">
        <title>Community ecology of hot spring cyanobacterial mats: predominant populations and their functional potential.</title>
        <authorList>
            <person name="Klatt C.G."/>
            <person name="Wood J.M."/>
            <person name="Rusch D.B."/>
            <person name="Bateson M.M."/>
            <person name="Hamamura N."/>
            <person name="Heidelberg J.F."/>
            <person name="Grossman A.R."/>
            <person name="Bhaya D."/>
            <person name="Cohan F.M."/>
            <person name="Kuhl M."/>
            <person name="Bryant D.A."/>
            <person name="Ward D.M."/>
        </authorList>
    </citation>
    <scope>NUCLEOTIDE SEQUENCE [LARGE SCALE GENOMIC DNA]</scope>
    <source>
        <strain evidence="4">OS</strain>
    </source>
</reference>
<organism evidence="4 5">
    <name type="scientific">Candidatus Thermochlorobacter aerophilus</name>
    <dbReference type="NCBI Taxonomy" id="1868324"/>
    <lineage>
        <taxon>Bacteria</taxon>
        <taxon>Pseudomonadati</taxon>
        <taxon>Chlorobiota</taxon>
        <taxon>Chlorobiia</taxon>
        <taxon>Chlorobiales</taxon>
        <taxon>Candidatus Thermochlorobacteriaceae</taxon>
        <taxon>Candidatus Thermochlorobacter</taxon>
    </lineage>
</organism>
<gene>
    <name evidence="4" type="ORF">D0433_10630</name>
</gene>
<proteinExistence type="predicted"/>
<accession>A0A395M0Q6</accession>
<keyword evidence="1 2" id="KW-0597">Phosphoprotein</keyword>
<dbReference type="GO" id="GO:0000160">
    <property type="term" value="P:phosphorelay signal transduction system"/>
    <property type="evidence" value="ECO:0007669"/>
    <property type="project" value="InterPro"/>
</dbReference>
<evidence type="ECO:0000313" key="5">
    <source>
        <dbReference type="Proteomes" id="UP000266389"/>
    </source>
</evidence>
<protein>
    <submittedName>
        <fullName evidence="4">Response regulator</fullName>
    </submittedName>
</protein>
<dbReference type="PROSITE" id="PS50110">
    <property type="entry name" value="RESPONSE_REGULATORY"/>
    <property type="match status" value="2"/>
</dbReference>
<feature type="domain" description="Response regulatory" evidence="3">
    <location>
        <begin position="4"/>
        <end position="118"/>
    </location>
</feature>
<dbReference type="PANTHER" id="PTHR44591">
    <property type="entry name" value="STRESS RESPONSE REGULATOR PROTEIN 1"/>
    <property type="match status" value="1"/>
</dbReference>
<dbReference type="Proteomes" id="UP000266389">
    <property type="component" value="Unassembled WGS sequence"/>
</dbReference>
<dbReference type="SMART" id="SM00448">
    <property type="entry name" value="REC"/>
    <property type="match status" value="2"/>
</dbReference>
<dbReference type="InterPro" id="IPR011006">
    <property type="entry name" value="CheY-like_superfamily"/>
</dbReference>
<dbReference type="SUPFAM" id="SSF52172">
    <property type="entry name" value="CheY-like"/>
    <property type="match status" value="2"/>
</dbReference>
<dbReference type="Gene3D" id="3.40.50.2300">
    <property type="match status" value="2"/>
</dbReference>
<dbReference type="InterPro" id="IPR001789">
    <property type="entry name" value="Sig_transdc_resp-reg_receiver"/>
</dbReference>
<dbReference type="Pfam" id="PF00072">
    <property type="entry name" value="Response_reg"/>
    <property type="match status" value="2"/>
</dbReference>
<dbReference type="PANTHER" id="PTHR44591:SF19">
    <property type="entry name" value="TWO-COMPONENT RESPONSE REGULATOR-RELATED"/>
    <property type="match status" value="1"/>
</dbReference>
<comment type="caution">
    <text evidence="2">Lacks conserved residue(s) required for the propagation of feature annotation.</text>
</comment>
<comment type="caution">
    <text evidence="4">The sequence shown here is derived from an EMBL/GenBank/DDBJ whole genome shotgun (WGS) entry which is preliminary data.</text>
</comment>
<dbReference type="EMBL" id="PHFL01000064">
    <property type="protein sequence ID" value="RFM23504.1"/>
    <property type="molecule type" value="Genomic_DNA"/>
</dbReference>
<dbReference type="InterPro" id="IPR050595">
    <property type="entry name" value="Bact_response_regulator"/>
</dbReference>
<sequence length="322" mass="35724">MSHSILFVDDEPNIVQSLSLLFDDHKVYTAYSGFEALDIFKRGESIDIIVSDQRMPGMLGVELLREVKKISPNTVRILLTGYSDLDAIIDSVNVGEIFRYINKPWQSSKFKETIALAGQYADRLKTMPKPKVSSTSASVGLLNALGVNQVPVSTKDSILFVDPKPTNLQAYRNVLGDKYDVHTAENAAQAFTILKTKPISVLISEVNLPDISAADFLVAVANEKPDVVTILLSDSRDASIAVRLINEAQVFRYLVKPMQRELLKTTIELAISRHQEIISAPQLNTRIYKGVPESLPLSQGDSHSLEEALAKVREIAKLRKTY</sequence>
<evidence type="ECO:0000259" key="3">
    <source>
        <dbReference type="PROSITE" id="PS50110"/>
    </source>
</evidence>
<name>A0A395M0Q6_9BACT</name>
<evidence type="ECO:0000256" key="2">
    <source>
        <dbReference type="PROSITE-ProRule" id="PRU00169"/>
    </source>
</evidence>
<feature type="domain" description="Response regulatory" evidence="3">
    <location>
        <begin position="157"/>
        <end position="271"/>
    </location>
</feature>
<dbReference type="AlphaFoldDB" id="A0A395M0Q6"/>
<evidence type="ECO:0000313" key="4">
    <source>
        <dbReference type="EMBL" id="RFM23504.1"/>
    </source>
</evidence>
<feature type="modified residue" description="4-aspartylphosphate" evidence="2">
    <location>
        <position position="52"/>
    </location>
</feature>
<evidence type="ECO:0000256" key="1">
    <source>
        <dbReference type="ARBA" id="ARBA00022553"/>
    </source>
</evidence>
<dbReference type="CDD" id="cd17569">
    <property type="entry name" value="REC_HupR-like"/>
    <property type="match status" value="1"/>
</dbReference>